<dbReference type="AlphaFoldDB" id="A0A6A6AVK8"/>
<name>A0A6A6AVK8_9PEZI</name>
<dbReference type="Proteomes" id="UP000799438">
    <property type="component" value="Unassembled WGS sequence"/>
</dbReference>
<sequence length="277" mass="31374">MEISQEVLDKLKVRHGRDMSSDVIGLHFSLAQPPIMLAPKSTTFEAKTTNYEDVLAELQSLAQARSFTAYISGTDLPLDRAYDVSWMIEEEAVKSPKGALRIDDMYKGVSSEVVTWEQLCSRPPMYGAVGPDIPPSADADASRTVAESSKKRRLDESAAKPFDMEELANKVQDLQLSHDNFRQEHDDTVKTVREERDRIDKKVNELRDTHDEQIYELELDFDQLRTETDRKLEGDYHWIHGEMKGLADQAARLQIVVDGLQRTVDAVHGALNSERAE</sequence>
<evidence type="ECO:0000313" key="3">
    <source>
        <dbReference type="EMBL" id="KAF2135223.1"/>
    </source>
</evidence>
<dbReference type="GeneID" id="54302113"/>
<evidence type="ECO:0000256" key="1">
    <source>
        <dbReference type="SAM" id="Coils"/>
    </source>
</evidence>
<protein>
    <submittedName>
        <fullName evidence="3">Uncharacterized protein</fullName>
    </submittedName>
</protein>
<dbReference type="RefSeq" id="XP_033390942.1">
    <property type="nucleotide sequence ID" value="XM_033544617.1"/>
</dbReference>
<gene>
    <name evidence="3" type="ORF">K452DRAFT_323172</name>
</gene>
<organism evidence="3 4">
    <name type="scientific">Aplosporella prunicola CBS 121167</name>
    <dbReference type="NCBI Taxonomy" id="1176127"/>
    <lineage>
        <taxon>Eukaryota</taxon>
        <taxon>Fungi</taxon>
        <taxon>Dikarya</taxon>
        <taxon>Ascomycota</taxon>
        <taxon>Pezizomycotina</taxon>
        <taxon>Dothideomycetes</taxon>
        <taxon>Dothideomycetes incertae sedis</taxon>
        <taxon>Botryosphaeriales</taxon>
        <taxon>Aplosporellaceae</taxon>
        <taxon>Aplosporella</taxon>
    </lineage>
</organism>
<feature type="region of interest" description="Disordered" evidence="2">
    <location>
        <begin position="130"/>
        <end position="157"/>
    </location>
</feature>
<proteinExistence type="predicted"/>
<evidence type="ECO:0000256" key="2">
    <source>
        <dbReference type="SAM" id="MobiDB-lite"/>
    </source>
</evidence>
<reference evidence="3" key="1">
    <citation type="journal article" date="2020" name="Stud. Mycol.">
        <title>101 Dothideomycetes genomes: a test case for predicting lifestyles and emergence of pathogens.</title>
        <authorList>
            <person name="Haridas S."/>
            <person name="Albert R."/>
            <person name="Binder M."/>
            <person name="Bloem J."/>
            <person name="Labutti K."/>
            <person name="Salamov A."/>
            <person name="Andreopoulos B."/>
            <person name="Baker S."/>
            <person name="Barry K."/>
            <person name="Bills G."/>
            <person name="Bluhm B."/>
            <person name="Cannon C."/>
            <person name="Castanera R."/>
            <person name="Culley D."/>
            <person name="Daum C."/>
            <person name="Ezra D."/>
            <person name="Gonzalez J."/>
            <person name="Henrissat B."/>
            <person name="Kuo A."/>
            <person name="Liang C."/>
            <person name="Lipzen A."/>
            <person name="Lutzoni F."/>
            <person name="Magnuson J."/>
            <person name="Mondo S."/>
            <person name="Nolan M."/>
            <person name="Ohm R."/>
            <person name="Pangilinan J."/>
            <person name="Park H.-J."/>
            <person name="Ramirez L."/>
            <person name="Alfaro M."/>
            <person name="Sun H."/>
            <person name="Tritt A."/>
            <person name="Yoshinaga Y."/>
            <person name="Zwiers L.-H."/>
            <person name="Turgeon B."/>
            <person name="Goodwin S."/>
            <person name="Spatafora J."/>
            <person name="Crous P."/>
            <person name="Grigoriev I."/>
        </authorList>
    </citation>
    <scope>NUCLEOTIDE SEQUENCE</scope>
    <source>
        <strain evidence="3">CBS 121167</strain>
    </source>
</reference>
<keyword evidence="1" id="KW-0175">Coiled coil</keyword>
<accession>A0A6A6AVK8</accession>
<evidence type="ECO:0000313" key="4">
    <source>
        <dbReference type="Proteomes" id="UP000799438"/>
    </source>
</evidence>
<feature type="coiled-coil region" evidence="1">
    <location>
        <begin position="164"/>
        <end position="212"/>
    </location>
</feature>
<dbReference type="EMBL" id="ML995625">
    <property type="protein sequence ID" value="KAF2135223.1"/>
    <property type="molecule type" value="Genomic_DNA"/>
</dbReference>
<keyword evidence="4" id="KW-1185">Reference proteome</keyword>